<accession>A0A8H3MC00</accession>
<organism evidence="1 2">
    <name type="scientific">Rhizophagus clarus</name>
    <dbReference type="NCBI Taxonomy" id="94130"/>
    <lineage>
        <taxon>Eukaryota</taxon>
        <taxon>Fungi</taxon>
        <taxon>Fungi incertae sedis</taxon>
        <taxon>Mucoromycota</taxon>
        <taxon>Glomeromycotina</taxon>
        <taxon>Glomeromycetes</taxon>
        <taxon>Glomerales</taxon>
        <taxon>Glomeraceae</taxon>
        <taxon>Rhizophagus</taxon>
    </lineage>
</organism>
<sequence length="78" mass="9058">MDSCSCNLNTEYLESFKETSSGGESNSSLDLKPEALLRRKQYVKENRPEIMMQKSSVMTLNNLHQISQIQYKIIICRR</sequence>
<protein>
    <submittedName>
        <fullName evidence="1">Uncharacterized protein</fullName>
    </submittedName>
</protein>
<comment type="caution">
    <text evidence="1">The sequence shown here is derived from an EMBL/GenBank/DDBJ whole genome shotgun (WGS) entry which is preliminary data.</text>
</comment>
<name>A0A8H3MC00_9GLOM</name>
<dbReference type="AlphaFoldDB" id="A0A8H3MC00"/>
<evidence type="ECO:0000313" key="1">
    <source>
        <dbReference type="EMBL" id="GET00185.1"/>
    </source>
</evidence>
<dbReference type="EMBL" id="BLAL01000285">
    <property type="protein sequence ID" value="GET00185.1"/>
    <property type="molecule type" value="Genomic_DNA"/>
</dbReference>
<gene>
    <name evidence="1" type="ORF">RCL2_002665600</name>
</gene>
<dbReference type="Proteomes" id="UP000615446">
    <property type="component" value="Unassembled WGS sequence"/>
</dbReference>
<evidence type="ECO:0000313" key="2">
    <source>
        <dbReference type="Proteomes" id="UP000615446"/>
    </source>
</evidence>
<reference evidence="1" key="1">
    <citation type="submission" date="2019-10" db="EMBL/GenBank/DDBJ databases">
        <title>Conservation and host-specific expression of non-tandemly repeated heterogenous ribosome RNA gene in arbuscular mycorrhizal fungi.</title>
        <authorList>
            <person name="Maeda T."/>
            <person name="Kobayashi Y."/>
            <person name="Nakagawa T."/>
            <person name="Ezawa T."/>
            <person name="Yamaguchi K."/>
            <person name="Bino T."/>
            <person name="Nishimoto Y."/>
            <person name="Shigenobu S."/>
            <person name="Kawaguchi M."/>
        </authorList>
    </citation>
    <scope>NUCLEOTIDE SEQUENCE</scope>
    <source>
        <strain evidence="1">HR1</strain>
    </source>
</reference>
<proteinExistence type="predicted"/>